<dbReference type="Pfam" id="PF06276">
    <property type="entry name" value="FhuF"/>
    <property type="match status" value="1"/>
</dbReference>
<dbReference type="InterPro" id="IPR007310">
    <property type="entry name" value="Aerobactin_biosyn_IucA/IucC_N"/>
</dbReference>
<dbReference type="PANTHER" id="PTHR34384:SF6">
    <property type="entry name" value="STAPHYLOFERRIN B SYNTHASE"/>
    <property type="match status" value="1"/>
</dbReference>
<dbReference type="GO" id="GO:0016746">
    <property type="term" value="F:acyltransferase activity"/>
    <property type="evidence" value="ECO:0007669"/>
    <property type="project" value="InterPro"/>
</dbReference>
<dbReference type="SUPFAM" id="SSF55729">
    <property type="entry name" value="Acyl-CoA N-acyltransferases (Nat)"/>
    <property type="match status" value="1"/>
</dbReference>
<dbReference type="Proteomes" id="UP000319732">
    <property type="component" value="Unassembled WGS sequence"/>
</dbReference>
<comment type="pathway">
    <text evidence="1">Siderophore biosynthesis.</text>
</comment>
<evidence type="ECO:0000313" key="4">
    <source>
        <dbReference type="Proteomes" id="UP000319732"/>
    </source>
</evidence>
<comment type="caution">
    <text evidence="3">The sequence shown here is derived from an EMBL/GenBank/DDBJ whole genome shotgun (WGS) entry which is preliminary data.</text>
</comment>
<dbReference type="Gene3D" id="3.30.310.280">
    <property type="match status" value="1"/>
</dbReference>
<proteinExistence type="predicted"/>
<dbReference type="InterPro" id="IPR022770">
    <property type="entry name" value="IucA/IucC-like_C"/>
</dbReference>
<sequence>MPEDAAVVHSWVSRPYARFWGMQNHSLDAVKDFYTELQDSGHTEACLGFYQGQAVFLLEHYDPRQAAVGKHYAVEQGDRGMHLLVAPADRQLANFTYAVFTVAMDFLFDDTHVRRIVVEPDRRNVKIHRLNRRAGFRHEQVIQIDDKAAYLAFCDRERYEIACKWESNLVAGRSTQPETAVEALQPDTWTRVNRLHLCKAVSELAHERLIEPELKNRDGVWGNYALRAEQTGVEYRFRARILSLQHWFIDPDSMLKFDNNRLEPLDSIKFVIEFSGRLGIDSHMLPTYLEEIASTLYGSAYKDTRPSLSARQLIDAGFQEVEIAMAEGHPCFIANNGRIGFDAIDYRAYAPEAGCPVKLIWLAAHKRRASFSATTDLEYDALLRGEIDPTTRVSFTRKLQQQGLAPQDYLLIPVHPWQWFNKLASIFAADIAARDLVCLGYGDDAYLAQQSIRTFFNISHPHKHYVKTALSILNMGFVRGLSAYYMRTTPAINDWVNDLVQGDAYLREKGFSILREVAAVGYSNPHYDTAAMADGPHRKMLAALWRESPVNLLKPGQTLMTMAALLHSDREGEAVLPALIAASGLSATEWLSRYLDCYLSPLLHCYYRHSLVFMPHGENVILVLENYVPVKAIMKDIGEEVCLLNSDLELPQSVRRIAVAMPEELEILSIFTDVFDCFFRFLVQILVARADYSQEAFWRLVAQCINAYQAANPHLQDKFDRHDLFADEFLLSCLNRLQLSNNRQMVDLADPAKNLKFAGNLTNPIAGYRYGDSVSAPATGS</sequence>
<evidence type="ECO:0000259" key="2">
    <source>
        <dbReference type="SMART" id="SM01006"/>
    </source>
</evidence>
<dbReference type="Gene3D" id="6.10.250.3370">
    <property type="match status" value="1"/>
</dbReference>
<gene>
    <name evidence="3" type="ORF">FKG94_04160</name>
</gene>
<keyword evidence="3" id="KW-0808">Transferase</keyword>
<evidence type="ECO:0000313" key="3">
    <source>
        <dbReference type="EMBL" id="TQV84833.1"/>
    </source>
</evidence>
<dbReference type="Gene3D" id="3.40.630.30">
    <property type="match status" value="1"/>
</dbReference>
<dbReference type="GO" id="GO:0016881">
    <property type="term" value="F:acid-amino acid ligase activity"/>
    <property type="evidence" value="ECO:0007669"/>
    <property type="project" value="UniProtKB-ARBA"/>
</dbReference>
<dbReference type="GO" id="GO:0019290">
    <property type="term" value="P:siderophore biosynthetic process"/>
    <property type="evidence" value="ECO:0007669"/>
    <property type="project" value="InterPro"/>
</dbReference>
<dbReference type="OrthoDB" id="495728at2"/>
<name>A0A545U602_9GAMM</name>
<feature type="domain" description="Acyltransferase MbtK/IucB-like conserved" evidence="2">
    <location>
        <begin position="2"/>
        <end position="44"/>
    </location>
</feature>
<protein>
    <submittedName>
        <fullName evidence="3">GNAT family N-acetyltransferase</fullName>
    </submittedName>
</protein>
<dbReference type="Pfam" id="PF04183">
    <property type="entry name" value="IucA_IucC"/>
    <property type="match status" value="1"/>
</dbReference>
<dbReference type="Gene3D" id="1.10.510.40">
    <property type="match status" value="1"/>
</dbReference>
<dbReference type="PANTHER" id="PTHR34384">
    <property type="entry name" value="L-2,3-DIAMINOPROPANOATE--CITRATE LIGASE"/>
    <property type="match status" value="1"/>
</dbReference>
<evidence type="ECO:0000256" key="1">
    <source>
        <dbReference type="ARBA" id="ARBA00004924"/>
    </source>
</evidence>
<dbReference type="InterPro" id="IPR019432">
    <property type="entry name" value="Acyltransferase_MbtK/IucB-like"/>
</dbReference>
<dbReference type="InterPro" id="IPR037455">
    <property type="entry name" value="LucA/IucC-like"/>
</dbReference>
<dbReference type="InterPro" id="IPR016181">
    <property type="entry name" value="Acyl_CoA_acyltransferase"/>
</dbReference>
<accession>A0A545U602</accession>
<dbReference type="SMART" id="SM01006">
    <property type="entry name" value="AlcB"/>
    <property type="match status" value="1"/>
</dbReference>
<dbReference type="Pfam" id="PF13523">
    <property type="entry name" value="Acetyltransf_8"/>
    <property type="match status" value="1"/>
</dbReference>
<dbReference type="EMBL" id="VHSG01000005">
    <property type="protein sequence ID" value="TQV84833.1"/>
    <property type="molecule type" value="Genomic_DNA"/>
</dbReference>
<dbReference type="AlphaFoldDB" id="A0A545U602"/>
<reference evidence="3 4" key="1">
    <citation type="submission" date="2019-06" db="EMBL/GenBank/DDBJ databases">
        <title>Whole genome sequence for Cellvibrionaceae sp. R142.</title>
        <authorList>
            <person name="Wang G."/>
        </authorList>
    </citation>
    <scope>NUCLEOTIDE SEQUENCE [LARGE SCALE GENOMIC DNA]</scope>
    <source>
        <strain evidence="3 4">R142</strain>
    </source>
</reference>
<organism evidence="3 4">
    <name type="scientific">Exilibacterium tricleocarpae</name>
    <dbReference type="NCBI Taxonomy" id="2591008"/>
    <lineage>
        <taxon>Bacteria</taxon>
        <taxon>Pseudomonadati</taxon>
        <taxon>Pseudomonadota</taxon>
        <taxon>Gammaproteobacteria</taxon>
        <taxon>Cellvibrionales</taxon>
        <taxon>Cellvibrionaceae</taxon>
        <taxon>Exilibacterium</taxon>
    </lineage>
</organism>
<keyword evidence="4" id="KW-1185">Reference proteome</keyword>